<dbReference type="GO" id="GO:0060236">
    <property type="term" value="P:regulation of mitotic spindle organization"/>
    <property type="evidence" value="ECO:0007669"/>
    <property type="project" value="InterPro"/>
</dbReference>
<feature type="compositionally biased region" description="Basic and acidic residues" evidence="1">
    <location>
        <begin position="31"/>
        <end position="62"/>
    </location>
</feature>
<dbReference type="PANTHER" id="PTHR14326">
    <property type="entry name" value="TARGETING PROTEIN FOR XKLP2"/>
    <property type="match status" value="1"/>
</dbReference>
<protein>
    <recommendedName>
        <fullName evidence="2">TPX2 central domain-containing protein</fullName>
    </recommendedName>
</protein>
<feature type="domain" description="TPX2 central" evidence="2">
    <location>
        <begin position="38"/>
        <end position="83"/>
    </location>
</feature>
<dbReference type="InterPro" id="IPR009675">
    <property type="entry name" value="TPX2_fam"/>
</dbReference>
<dbReference type="GO" id="GO:0005880">
    <property type="term" value="C:nuclear microtubule"/>
    <property type="evidence" value="ECO:0007669"/>
    <property type="project" value="TreeGrafter"/>
</dbReference>
<organism evidence="3">
    <name type="scientific">Noccaea caerulescens</name>
    <name type="common">Alpine penny-cress</name>
    <name type="synonym">Thlaspi caerulescens</name>
    <dbReference type="NCBI Taxonomy" id="107243"/>
    <lineage>
        <taxon>Eukaryota</taxon>
        <taxon>Viridiplantae</taxon>
        <taxon>Streptophyta</taxon>
        <taxon>Embryophyta</taxon>
        <taxon>Tracheophyta</taxon>
        <taxon>Spermatophyta</taxon>
        <taxon>Magnoliopsida</taxon>
        <taxon>eudicotyledons</taxon>
        <taxon>Gunneridae</taxon>
        <taxon>Pentapetalae</taxon>
        <taxon>rosids</taxon>
        <taxon>malvids</taxon>
        <taxon>Brassicales</taxon>
        <taxon>Brassicaceae</taxon>
        <taxon>Coluteocarpeae</taxon>
        <taxon>Noccaea</taxon>
    </lineage>
</organism>
<dbReference type="GO" id="GO:0005819">
    <property type="term" value="C:spindle"/>
    <property type="evidence" value="ECO:0007669"/>
    <property type="project" value="InterPro"/>
</dbReference>
<evidence type="ECO:0000313" key="3">
    <source>
        <dbReference type="EMBL" id="JAU55423.1"/>
    </source>
</evidence>
<evidence type="ECO:0000259" key="2">
    <source>
        <dbReference type="Pfam" id="PF12214"/>
    </source>
</evidence>
<name>A0A1J3GGW9_NOCCA</name>
<dbReference type="AlphaFoldDB" id="A0A1J3GGW9"/>
<dbReference type="Pfam" id="PF12214">
    <property type="entry name" value="TPX2_importin"/>
    <property type="match status" value="1"/>
</dbReference>
<accession>A0A1J3GGW9</accession>
<proteinExistence type="predicted"/>
<feature type="region of interest" description="Disordered" evidence="1">
    <location>
        <begin position="98"/>
        <end position="144"/>
    </location>
</feature>
<dbReference type="GO" id="GO:0008017">
    <property type="term" value="F:microtubule binding"/>
    <property type="evidence" value="ECO:0007669"/>
    <property type="project" value="TreeGrafter"/>
</dbReference>
<dbReference type="PANTHER" id="PTHR14326:SF15">
    <property type="entry name" value="OS06G0130200 PROTEIN"/>
    <property type="match status" value="1"/>
</dbReference>
<dbReference type="InterPro" id="IPR027330">
    <property type="entry name" value="TPX2_central_dom"/>
</dbReference>
<dbReference type="GO" id="GO:0090307">
    <property type="term" value="P:mitotic spindle assembly"/>
    <property type="evidence" value="ECO:0007669"/>
    <property type="project" value="TreeGrafter"/>
</dbReference>
<feature type="compositionally biased region" description="Polar residues" evidence="1">
    <location>
        <begin position="1"/>
        <end position="11"/>
    </location>
</feature>
<dbReference type="GO" id="GO:0030295">
    <property type="term" value="F:protein kinase activator activity"/>
    <property type="evidence" value="ECO:0007669"/>
    <property type="project" value="TreeGrafter"/>
</dbReference>
<feature type="region of interest" description="Disordered" evidence="1">
    <location>
        <begin position="1"/>
        <end position="62"/>
    </location>
</feature>
<feature type="compositionally biased region" description="Polar residues" evidence="1">
    <location>
        <begin position="123"/>
        <end position="134"/>
    </location>
</feature>
<gene>
    <name evidence="3" type="ORF">LE_TR11073_c1_g1_i1_g.36671</name>
</gene>
<sequence>MQHSSAVSTGNHHYRKGSEDKADTTALLDGVNREPRRQRATDIPKDDDRKQTLKARPLDNKMVSSRRDIGIFRKSKRETTVPLPTDLFSKLSIKSELQPNNGTRLRFPLPEQGSKENRLKSFQAGNERTSSATGKQRGLWTTRR</sequence>
<dbReference type="EMBL" id="GEVL01021918">
    <property type="protein sequence ID" value="JAU55423.1"/>
    <property type="molecule type" value="Transcribed_RNA"/>
</dbReference>
<evidence type="ECO:0000256" key="1">
    <source>
        <dbReference type="SAM" id="MobiDB-lite"/>
    </source>
</evidence>
<reference evidence="3" key="1">
    <citation type="submission" date="2016-07" db="EMBL/GenBank/DDBJ databases">
        <title>De novo transcriptome assembly of four accessions of the metal hyperaccumulator plant Noccaea caerulescens.</title>
        <authorList>
            <person name="Blande D."/>
            <person name="Halimaa P."/>
            <person name="Tervahauta A.I."/>
            <person name="Aarts M.G."/>
            <person name="Karenlampi S.O."/>
        </authorList>
    </citation>
    <scope>NUCLEOTIDE SEQUENCE</scope>
</reference>